<comment type="caution">
    <text evidence="3">The sequence shown here is derived from an EMBL/GenBank/DDBJ whole genome shotgun (WGS) entry which is preliminary data.</text>
</comment>
<organism evidence="3 4">
    <name type="scientific">Flavobacterium plantiphilum</name>
    <dbReference type="NCBI Taxonomy" id="3163297"/>
    <lineage>
        <taxon>Bacteria</taxon>
        <taxon>Pseudomonadati</taxon>
        <taxon>Bacteroidota</taxon>
        <taxon>Flavobacteriia</taxon>
        <taxon>Flavobacteriales</taxon>
        <taxon>Flavobacteriaceae</taxon>
        <taxon>Flavobacterium</taxon>
    </lineage>
</organism>
<keyword evidence="1" id="KW-0472">Membrane</keyword>
<proteinExistence type="predicted"/>
<feature type="domain" description="DUF305" evidence="2">
    <location>
        <begin position="87"/>
        <end position="148"/>
    </location>
</feature>
<gene>
    <name evidence="3" type="ORF">ABS764_01335</name>
</gene>
<dbReference type="Pfam" id="PF03713">
    <property type="entry name" value="DUF305"/>
    <property type="match status" value="1"/>
</dbReference>
<feature type="transmembrane region" description="Helical" evidence="1">
    <location>
        <begin position="74"/>
        <end position="96"/>
    </location>
</feature>
<reference evidence="3 4" key="1">
    <citation type="submission" date="2024-06" db="EMBL/GenBank/DDBJ databases">
        <authorList>
            <person name="Kaempfer P."/>
            <person name="Viver T."/>
        </authorList>
    </citation>
    <scope>NUCLEOTIDE SEQUENCE [LARGE SCALE GENOMIC DNA]</scope>
    <source>
        <strain evidence="3 4">ST-87</strain>
    </source>
</reference>
<dbReference type="InterPro" id="IPR012347">
    <property type="entry name" value="Ferritin-like"/>
</dbReference>
<keyword evidence="4" id="KW-1185">Reference proteome</keyword>
<dbReference type="Proteomes" id="UP001629260">
    <property type="component" value="Unassembled WGS sequence"/>
</dbReference>
<evidence type="ECO:0000313" key="4">
    <source>
        <dbReference type="Proteomes" id="UP001629260"/>
    </source>
</evidence>
<evidence type="ECO:0000256" key="1">
    <source>
        <dbReference type="SAM" id="Phobius"/>
    </source>
</evidence>
<feature type="transmembrane region" description="Helical" evidence="1">
    <location>
        <begin position="12"/>
        <end position="31"/>
    </location>
</feature>
<dbReference type="Gene3D" id="1.20.1260.10">
    <property type="match status" value="1"/>
</dbReference>
<keyword evidence="1" id="KW-1133">Transmembrane helix</keyword>
<accession>A0ABW8XPL8</accession>
<keyword evidence="1" id="KW-0812">Transmembrane</keyword>
<dbReference type="RefSeq" id="WP_408079181.1">
    <property type="nucleotide sequence ID" value="NZ_JBELQA010000001.1"/>
</dbReference>
<dbReference type="InterPro" id="IPR005183">
    <property type="entry name" value="DUF305_CopM-like"/>
</dbReference>
<evidence type="ECO:0000313" key="3">
    <source>
        <dbReference type="EMBL" id="MFL9829482.1"/>
    </source>
</evidence>
<name>A0ABW8XPL8_9FLAO</name>
<sequence length="152" mass="17494">MENMGKSNYKKMLLMLILSFIIMYAVMFLNVDKLNHIYFSYTRTYMSLLMVTPMALLMILLMPAMYPNKKTNKIISVSAIVVFVFALTALRSQAFISDAQYMKAMIPHHSSAILTSKNANIRDPEVRQLSDSIIKSQEEEISQMKSILKRIQ</sequence>
<protein>
    <submittedName>
        <fullName evidence="3">DUF305 domain-containing protein</fullName>
    </submittedName>
</protein>
<evidence type="ECO:0000259" key="2">
    <source>
        <dbReference type="Pfam" id="PF03713"/>
    </source>
</evidence>
<dbReference type="EMBL" id="JBELQA010000001">
    <property type="protein sequence ID" value="MFL9829482.1"/>
    <property type="molecule type" value="Genomic_DNA"/>
</dbReference>
<feature type="transmembrane region" description="Helical" evidence="1">
    <location>
        <begin position="43"/>
        <end position="62"/>
    </location>
</feature>